<protein>
    <submittedName>
        <fullName evidence="1">Uncharacterized protein</fullName>
    </submittedName>
</protein>
<comment type="caution">
    <text evidence="1">The sequence shown here is derived from an EMBL/GenBank/DDBJ whole genome shotgun (WGS) entry which is preliminary data.</text>
</comment>
<gene>
    <name evidence="1" type="ORF">V1477_011458</name>
</gene>
<sequence>MNPYVYGDGRNCLASLGFLTLCSDMTIYVLKKIKNERDTKTAILDLIIELAKLVLSLKSTQRVLSGLRSE</sequence>
<organism evidence="1 2">
    <name type="scientific">Vespula maculifrons</name>
    <name type="common">Eastern yellow jacket</name>
    <name type="synonym">Wasp</name>
    <dbReference type="NCBI Taxonomy" id="7453"/>
    <lineage>
        <taxon>Eukaryota</taxon>
        <taxon>Metazoa</taxon>
        <taxon>Ecdysozoa</taxon>
        <taxon>Arthropoda</taxon>
        <taxon>Hexapoda</taxon>
        <taxon>Insecta</taxon>
        <taxon>Pterygota</taxon>
        <taxon>Neoptera</taxon>
        <taxon>Endopterygota</taxon>
        <taxon>Hymenoptera</taxon>
        <taxon>Apocrita</taxon>
        <taxon>Aculeata</taxon>
        <taxon>Vespoidea</taxon>
        <taxon>Vespidae</taxon>
        <taxon>Vespinae</taxon>
        <taxon>Vespula</taxon>
    </lineage>
</organism>
<evidence type="ECO:0000313" key="1">
    <source>
        <dbReference type="EMBL" id="KAL2738099.1"/>
    </source>
</evidence>
<reference evidence="1 2" key="1">
    <citation type="journal article" date="2024" name="Ann. Entomol. Soc. Am.">
        <title>Genomic analyses of the southern and eastern yellowjacket wasps (Hymenoptera: Vespidae) reveal evolutionary signatures of social life.</title>
        <authorList>
            <person name="Catto M.A."/>
            <person name="Caine P.B."/>
            <person name="Orr S.E."/>
            <person name="Hunt B.G."/>
            <person name="Goodisman M.A.D."/>
        </authorList>
    </citation>
    <scope>NUCLEOTIDE SEQUENCE [LARGE SCALE GENOMIC DNA]</scope>
    <source>
        <strain evidence="1">232</strain>
        <tissue evidence="1">Head and thorax</tissue>
    </source>
</reference>
<keyword evidence="2" id="KW-1185">Reference proteome</keyword>
<proteinExistence type="predicted"/>
<dbReference type="AlphaFoldDB" id="A0ABD2BZ90"/>
<dbReference type="EMBL" id="JAYRBN010000063">
    <property type="protein sequence ID" value="KAL2738099.1"/>
    <property type="molecule type" value="Genomic_DNA"/>
</dbReference>
<dbReference type="Proteomes" id="UP001607303">
    <property type="component" value="Unassembled WGS sequence"/>
</dbReference>
<evidence type="ECO:0000313" key="2">
    <source>
        <dbReference type="Proteomes" id="UP001607303"/>
    </source>
</evidence>
<name>A0ABD2BZ90_VESMC</name>
<accession>A0ABD2BZ90</accession>